<reference evidence="1 2" key="1">
    <citation type="submission" date="2019-10" db="EMBL/GenBank/DDBJ databases">
        <authorList>
            <person name="Palmer J.M."/>
        </authorList>
    </citation>
    <scope>NUCLEOTIDE SEQUENCE [LARGE SCALE GENOMIC DNA]</scope>
    <source>
        <strain evidence="1 2">TWF694</strain>
    </source>
</reference>
<organism evidence="1 2">
    <name type="scientific">Orbilia ellipsospora</name>
    <dbReference type="NCBI Taxonomy" id="2528407"/>
    <lineage>
        <taxon>Eukaryota</taxon>
        <taxon>Fungi</taxon>
        <taxon>Dikarya</taxon>
        <taxon>Ascomycota</taxon>
        <taxon>Pezizomycotina</taxon>
        <taxon>Orbiliomycetes</taxon>
        <taxon>Orbiliales</taxon>
        <taxon>Orbiliaceae</taxon>
        <taxon>Orbilia</taxon>
    </lineage>
</organism>
<dbReference type="CDD" id="cd02440">
    <property type="entry name" value="AdoMet_MTases"/>
    <property type="match status" value="1"/>
</dbReference>
<dbReference type="InterPro" id="IPR029063">
    <property type="entry name" value="SAM-dependent_MTases_sf"/>
</dbReference>
<evidence type="ECO:0000313" key="2">
    <source>
        <dbReference type="Proteomes" id="UP001365542"/>
    </source>
</evidence>
<sequence>MFFIRFLKVPTTSHLPSRSKGTQGLVTISALITISTDLSESYYTGNVLLRVTLRGEGANVGTRPLVAQEFKWTQGMRSLPVQFSHRPANGNPPAMGVLCVSAAENRADDMRTLFARADETRILSAWSMPFDILTSGAKAEGLVERKLQLGSGMIRIWEETREDIARHIWPGGLAISAYFSTLPSPPTGVLESLIPVLSKPKLQVLELGAGCGVAGLALASSFPESIVTLTDLPITAEITARNIGLFTGRTQRASNVTYSPLDWSEALPSWCESTKFDLILVADCTYNTSSIPYLVKVLDELSTSSPGVVILLAHKVRHDSEQMFFDMAGEKRLKKKEEVVFEMAGDTVDLYVITRVE</sequence>
<dbReference type="EMBL" id="JAVHJO010000014">
    <property type="protein sequence ID" value="KAK6529071.1"/>
    <property type="molecule type" value="Genomic_DNA"/>
</dbReference>
<dbReference type="Proteomes" id="UP001365542">
    <property type="component" value="Unassembled WGS sequence"/>
</dbReference>
<dbReference type="Pfam" id="PF10294">
    <property type="entry name" value="Methyltransf_16"/>
    <property type="match status" value="1"/>
</dbReference>
<dbReference type="GO" id="GO:0008757">
    <property type="term" value="F:S-adenosylmethionine-dependent methyltransferase activity"/>
    <property type="evidence" value="ECO:0007669"/>
    <property type="project" value="UniProtKB-ARBA"/>
</dbReference>
<proteinExistence type="predicted"/>
<dbReference type="Gene3D" id="3.40.50.150">
    <property type="entry name" value="Vaccinia Virus protein VP39"/>
    <property type="match status" value="1"/>
</dbReference>
<accession>A0AAV9X046</accession>
<dbReference type="InterPro" id="IPR019410">
    <property type="entry name" value="Methyltransf_16"/>
</dbReference>
<gene>
    <name evidence="1" type="ORF">TWF694_004289</name>
</gene>
<keyword evidence="2" id="KW-1185">Reference proteome</keyword>
<dbReference type="PANTHER" id="PTHR14614">
    <property type="entry name" value="HEPATOCELLULAR CARCINOMA-ASSOCIATED ANTIGEN"/>
    <property type="match status" value="1"/>
</dbReference>
<dbReference type="GO" id="GO:0005829">
    <property type="term" value="C:cytosol"/>
    <property type="evidence" value="ECO:0007669"/>
    <property type="project" value="TreeGrafter"/>
</dbReference>
<dbReference type="AlphaFoldDB" id="A0AAV9X046"/>
<comment type="caution">
    <text evidence="1">The sequence shown here is derived from an EMBL/GenBank/DDBJ whole genome shotgun (WGS) entry which is preliminary data.</text>
</comment>
<dbReference type="SUPFAM" id="SSF53335">
    <property type="entry name" value="S-adenosyl-L-methionine-dependent methyltransferases"/>
    <property type="match status" value="1"/>
</dbReference>
<name>A0AAV9X046_9PEZI</name>
<protein>
    <submittedName>
        <fullName evidence="1">Uncharacterized protein</fullName>
    </submittedName>
</protein>
<evidence type="ECO:0000313" key="1">
    <source>
        <dbReference type="EMBL" id="KAK6529071.1"/>
    </source>
</evidence>
<dbReference type="PANTHER" id="PTHR14614:SF132">
    <property type="entry name" value="PROTEIN-LYSINE METHYLTRANSFERASE C42C1.13"/>
    <property type="match status" value="1"/>
</dbReference>